<dbReference type="AlphaFoldDB" id="A0A4U5MJ55"/>
<dbReference type="EMBL" id="AZBU02000007">
    <property type="protein sequence ID" value="TKR69409.1"/>
    <property type="molecule type" value="Genomic_DNA"/>
</dbReference>
<reference evidence="1 2" key="1">
    <citation type="journal article" date="2015" name="Genome Biol.">
        <title>Comparative genomics of Steinernema reveals deeply conserved gene regulatory networks.</title>
        <authorList>
            <person name="Dillman A.R."/>
            <person name="Macchietto M."/>
            <person name="Porter C.F."/>
            <person name="Rogers A."/>
            <person name="Williams B."/>
            <person name="Antoshechkin I."/>
            <person name="Lee M.M."/>
            <person name="Goodwin Z."/>
            <person name="Lu X."/>
            <person name="Lewis E.E."/>
            <person name="Goodrich-Blair H."/>
            <person name="Stock S.P."/>
            <person name="Adams B.J."/>
            <person name="Sternberg P.W."/>
            <person name="Mortazavi A."/>
        </authorList>
    </citation>
    <scope>NUCLEOTIDE SEQUENCE [LARGE SCALE GENOMIC DNA]</scope>
    <source>
        <strain evidence="1 2">ALL</strain>
    </source>
</reference>
<organism evidence="1 2">
    <name type="scientific">Steinernema carpocapsae</name>
    <name type="common">Entomopathogenic nematode</name>
    <dbReference type="NCBI Taxonomy" id="34508"/>
    <lineage>
        <taxon>Eukaryota</taxon>
        <taxon>Metazoa</taxon>
        <taxon>Ecdysozoa</taxon>
        <taxon>Nematoda</taxon>
        <taxon>Chromadorea</taxon>
        <taxon>Rhabditida</taxon>
        <taxon>Tylenchina</taxon>
        <taxon>Panagrolaimomorpha</taxon>
        <taxon>Strongyloidoidea</taxon>
        <taxon>Steinernematidae</taxon>
        <taxon>Steinernema</taxon>
    </lineage>
</organism>
<keyword evidence="2" id="KW-1185">Reference proteome</keyword>
<comment type="caution">
    <text evidence="1">The sequence shown here is derived from an EMBL/GenBank/DDBJ whole genome shotgun (WGS) entry which is preliminary data.</text>
</comment>
<evidence type="ECO:0000313" key="2">
    <source>
        <dbReference type="Proteomes" id="UP000298663"/>
    </source>
</evidence>
<reference evidence="1 2" key="2">
    <citation type="journal article" date="2019" name="G3 (Bethesda)">
        <title>Hybrid Assembly of the Genome of the Entomopathogenic Nematode Steinernema carpocapsae Identifies the X-Chromosome.</title>
        <authorList>
            <person name="Serra L."/>
            <person name="Macchietto M."/>
            <person name="Macias-Munoz A."/>
            <person name="McGill C.J."/>
            <person name="Rodriguez I.M."/>
            <person name="Rodriguez B."/>
            <person name="Murad R."/>
            <person name="Mortazavi A."/>
        </authorList>
    </citation>
    <scope>NUCLEOTIDE SEQUENCE [LARGE SCALE GENOMIC DNA]</scope>
    <source>
        <strain evidence="1 2">ALL</strain>
    </source>
</reference>
<proteinExistence type="predicted"/>
<dbReference type="Proteomes" id="UP000298663">
    <property type="component" value="Unassembled WGS sequence"/>
</dbReference>
<evidence type="ECO:0000313" key="1">
    <source>
        <dbReference type="EMBL" id="TKR69409.1"/>
    </source>
</evidence>
<accession>A0A4U5MJ55</accession>
<gene>
    <name evidence="1" type="ORF">L596_021574</name>
</gene>
<sequence length="287" mass="33901">MHSTPLDFYERVYRFLETDLWINLKSPFDQVAKRFRENRVLLNVSIWTENNIERVDYNATARKIGGAEKVSLKAFRASNYLTTCKIDIQGIFHSCNRSWNDLDIRKIVDVCNQCPLIRLKLHENGFPVWKRLKALGLRSPNAITDLGRDLNISQFWKSSLFDCNLRSIRVQYYEAEWLSSDYCFLINNFLQAPARELYLSNVGYYKFTRSLVKTWMEFQEEVECSDKVIVVHVDTMFLRFFKDIPCCEVQCENDRLISVKITSGMRRKSLICSLSNNTLNESFIWFR</sequence>
<protein>
    <submittedName>
        <fullName evidence="1">Uncharacterized protein</fullName>
    </submittedName>
</protein>
<name>A0A4U5MJ55_STECR</name>